<evidence type="ECO:0000256" key="3">
    <source>
        <dbReference type="ARBA" id="ARBA00018363"/>
    </source>
</evidence>
<dbReference type="CDD" id="cd22289">
    <property type="entry name" value="RecQL4_SLD2_NTD"/>
    <property type="match status" value="1"/>
</dbReference>
<dbReference type="GO" id="GO:0003697">
    <property type="term" value="F:single-stranded DNA binding"/>
    <property type="evidence" value="ECO:0007669"/>
    <property type="project" value="TreeGrafter"/>
</dbReference>
<evidence type="ECO:0000256" key="1">
    <source>
        <dbReference type="ARBA" id="ARBA00004123"/>
    </source>
</evidence>
<dbReference type="PANTHER" id="PTHR28124:SF1">
    <property type="entry name" value="DNA REPLICATION REGULATOR SLD2"/>
    <property type="match status" value="1"/>
</dbReference>
<accession>A0A8K0KVZ0</accession>
<protein>
    <recommendedName>
        <fullName evidence="3 8">DNA replication regulator SLD2</fullName>
    </recommendedName>
</protein>
<comment type="subcellular location">
    <subcellularLocation>
        <location evidence="1 8">Nucleus</location>
    </subcellularLocation>
</comment>
<feature type="region of interest" description="Disordered" evidence="9">
    <location>
        <begin position="320"/>
        <end position="470"/>
    </location>
</feature>
<dbReference type="PANTHER" id="PTHR28124">
    <property type="entry name" value="DNA REPLICATION REGULATOR SLD2"/>
    <property type="match status" value="1"/>
</dbReference>
<keyword evidence="11" id="KW-1185">Reference proteome</keyword>
<keyword evidence="5 8" id="KW-0539">Nucleus</keyword>
<evidence type="ECO:0000313" key="10">
    <source>
        <dbReference type="EMBL" id="KAG8622960.1"/>
    </source>
</evidence>
<evidence type="ECO:0000256" key="7">
    <source>
        <dbReference type="ARBA" id="ARBA00025253"/>
    </source>
</evidence>
<dbReference type="InterPro" id="IPR040203">
    <property type="entry name" value="Sld2"/>
</dbReference>
<dbReference type="GO" id="GO:0000727">
    <property type="term" value="P:double-strand break repair via break-induced replication"/>
    <property type="evidence" value="ECO:0007669"/>
    <property type="project" value="TreeGrafter"/>
</dbReference>
<feature type="compositionally biased region" description="Basic and acidic residues" evidence="9">
    <location>
        <begin position="387"/>
        <end position="398"/>
    </location>
</feature>
<feature type="region of interest" description="Disordered" evidence="9">
    <location>
        <begin position="48"/>
        <end position="110"/>
    </location>
</feature>
<gene>
    <name evidence="10" type="ORF">KVT40_007936</name>
</gene>
<dbReference type="InterPro" id="IPR021110">
    <property type="entry name" value="DNA_rep_checkpnt_protein"/>
</dbReference>
<evidence type="ECO:0000256" key="8">
    <source>
        <dbReference type="RuleBase" id="RU367067"/>
    </source>
</evidence>
<comment type="function">
    <text evidence="7 8">Has a role in the initiation of DNA replication. Required at S-phase checkpoint.</text>
</comment>
<evidence type="ECO:0000256" key="5">
    <source>
        <dbReference type="ARBA" id="ARBA00023242"/>
    </source>
</evidence>
<dbReference type="GO" id="GO:0003688">
    <property type="term" value="F:DNA replication origin binding"/>
    <property type="evidence" value="ECO:0007669"/>
    <property type="project" value="TreeGrafter"/>
</dbReference>
<comment type="similarity">
    <text evidence="2 8">Belongs to the SLD2 family.</text>
</comment>
<evidence type="ECO:0000256" key="9">
    <source>
        <dbReference type="SAM" id="MobiDB-lite"/>
    </source>
</evidence>
<dbReference type="AlphaFoldDB" id="A0A8K0KVZ0"/>
<dbReference type="GO" id="GO:0006270">
    <property type="term" value="P:DNA replication initiation"/>
    <property type="evidence" value="ECO:0007669"/>
    <property type="project" value="UniProtKB-UniRule"/>
</dbReference>
<dbReference type="Gene3D" id="1.10.10.1460">
    <property type="match status" value="1"/>
</dbReference>
<feature type="compositionally biased region" description="Basic and acidic residues" evidence="9">
    <location>
        <begin position="426"/>
        <end position="435"/>
    </location>
</feature>
<keyword evidence="6 8" id="KW-0131">Cell cycle</keyword>
<organism evidence="10 11">
    <name type="scientific">Elsinoe batatas</name>
    <dbReference type="NCBI Taxonomy" id="2601811"/>
    <lineage>
        <taxon>Eukaryota</taxon>
        <taxon>Fungi</taxon>
        <taxon>Dikarya</taxon>
        <taxon>Ascomycota</taxon>
        <taxon>Pezizomycotina</taxon>
        <taxon>Dothideomycetes</taxon>
        <taxon>Dothideomycetidae</taxon>
        <taxon>Myriangiales</taxon>
        <taxon>Elsinoaceae</taxon>
        <taxon>Elsinoe</taxon>
    </lineage>
</organism>
<dbReference type="GO" id="GO:1902977">
    <property type="term" value="P:mitotic DNA replication preinitiation complex assembly"/>
    <property type="evidence" value="ECO:0007669"/>
    <property type="project" value="TreeGrafter"/>
</dbReference>
<dbReference type="Proteomes" id="UP000809789">
    <property type="component" value="Unassembled WGS sequence"/>
</dbReference>
<evidence type="ECO:0000256" key="4">
    <source>
        <dbReference type="ARBA" id="ARBA00022705"/>
    </source>
</evidence>
<feature type="compositionally biased region" description="Polar residues" evidence="9">
    <location>
        <begin position="83"/>
        <end position="93"/>
    </location>
</feature>
<dbReference type="EMBL" id="JAESVG020000010">
    <property type="protein sequence ID" value="KAG8622960.1"/>
    <property type="molecule type" value="Genomic_DNA"/>
</dbReference>
<feature type="compositionally biased region" description="Basic residues" evidence="9">
    <location>
        <begin position="350"/>
        <end position="370"/>
    </location>
</feature>
<evidence type="ECO:0000313" key="11">
    <source>
        <dbReference type="Proteomes" id="UP000809789"/>
    </source>
</evidence>
<dbReference type="FunFam" id="1.10.10.1460:FF:000001">
    <property type="entry name" value="DNA replication regulator Sld2"/>
    <property type="match status" value="1"/>
</dbReference>
<comment type="caution">
    <text evidence="10">The sequence shown here is derived from an EMBL/GenBank/DDBJ whole genome shotgun (WGS) entry which is preliminary data.</text>
</comment>
<reference evidence="10" key="1">
    <citation type="submission" date="2021-07" db="EMBL/GenBank/DDBJ databases">
        <title>Elsinoe batatas strain:CRI-CJ2 Genome sequencing and assembly.</title>
        <authorList>
            <person name="Huang L."/>
        </authorList>
    </citation>
    <scope>NUCLEOTIDE SEQUENCE</scope>
    <source>
        <strain evidence="10">CRI-CJ2</strain>
    </source>
</reference>
<name>A0A8K0KVZ0_9PEZI</name>
<evidence type="ECO:0000256" key="6">
    <source>
        <dbReference type="ARBA" id="ARBA00023306"/>
    </source>
</evidence>
<dbReference type="OrthoDB" id="8775810at2759"/>
<keyword evidence="4 8" id="KW-0235">DNA replication</keyword>
<evidence type="ECO:0000256" key="2">
    <source>
        <dbReference type="ARBA" id="ARBA00007276"/>
    </source>
</evidence>
<proteinExistence type="inferred from homology"/>
<dbReference type="GO" id="GO:0031261">
    <property type="term" value="C:DNA replication preinitiation complex"/>
    <property type="evidence" value="ECO:0007669"/>
    <property type="project" value="TreeGrafter"/>
</dbReference>
<sequence length="470" mass="52092">MADTTQPELRQLKYELKLWERSFASANDGRKATKADIKADTVIAAKYRQYSQLSRPKDQIRASPRKSQHVLDSQTEERAAEQQMGTPSKSRTIFVSPRKTPGNTEKHAALSPTPQALRMRLGPTPQKDGQILSLFEMSSAGTPSRPRTALIDVDTNVAATPSKTQINPGIEMEDTENARPSRTPTSSGKRYMLDTFATPMKRKREEIAHTPSSNRGVHATPQFLRRTNVLFGSKLGTVEEGDESVADRAQPPFKKRSLARSLSSIIRGLKAQEDDKADEDLDLLRELEEDMFEPVSNDKFRTTPSKASDPHAEKVLETQVEMPLGPDTLPLSDEETNDIGALDANGQPRKVWKKKGLKRQTKRVKMRPRPQAKPTTVPVTDLMEFSSVKDDQSEHEAMPDGSDSELSESGVKPVSEPTKKAGPTSDGKDAGTDKTKKPKKVSATAHANFCRLKIKNKNSKANGRGRFGRR</sequence>
<dbReference type="Pfam" id="PF11719">
    <property type="entry name" value="Drc1-Sld2"/>
    <property type="match status" value="1"/>
</dbReference>